<dbReference type="PROSITE" id="PS50293">
    <property type="entry name" value="TPR_REGION"/>
    <property type="match status" value="1"/>
</dbReference>
<dbReference type="InterPro" id="IPR002182">
    <property type="entry name" value="NB-ARC"/>
</dbReference>
<feature type="repeat" description="TPR" evidence="1">
    <location>
        <begin position="682"/>
        <end position="715"/>
    </location>
</feature>
<protein>
    <submittedName>
        <fullName evidence="3">Photosystem I assembly protein Ycf3</fullName>
    </submittedName>
</protein>
<dbReference type="InterPro" id="IPR019734">
    <property type="entry name" value="TPR_rpt"/>
</dbReference>
<feature type="domain" description="NB-ARC" evidence="2">
    <location>
        <begin position="192"/>
        <end position="348"/>
    </location>
</feature>
<dbReference type="Gene3D" id="3.40.50.300">
    <property type="entry name" value="P-loop containing nucleotide triphosphate hydrolases"/>
    <property type="match status" value="1"/>
</dbReference>
<dbReference type="PROSITE" id="PS50005">
    <property type="entry name" value="TPR"/>
    <property type="match status" value="1"/>
</dbReference>
<dbReference type="RefSeq" id="WP_055059690.1">
    <property type="nucleotide sequence ID" value="NZ_CZBP01000008.1"/>
</dbReference>
<gene>
    <name evidence="3" type="ORF">ERS852569_01246</name>
</gene>
<evidence type="ECO:0000259" key="2">
    <source>
        <dbReference type="Pfam" id="PF00931"/>
    </source>
</evidence>
<dbReference type="Pfam" id="PF00515">
    <property type="entry name" value="TPR_1"/>
    <property type="match status" value="1"/>
</dbReference>
<proteinExistence type="predicted"/>
<organism evidence="3 4">
    <name type="scientific">Blautia obeum</name>
    <dbReference type="NCBI Taxonomy" id="40520"/>
    <lineage>
        <taxon>Bacteria</taxon>
        <taxon>Bacillati</taxon>
        <taxon>Bacillota</taxon>
        <taxon>Clostridia</taxon>
        <taxon>Lachnospirales</taxon>
        <taxon>Lachnospiraceae</taxon>
        <taxon>Blautia</taxon>
    </lineage>
</organism>
<dbReference type="InterPro" id="IPR011990">
    <property type="entry name" value="TPR-like_helical_dom_sf"/>
</dbReference>
<accession>A0A174SDC7</accession>
<dbReference type="PANTHER" id="PTHR22845:SF5">
    <property type="entry name" value="APOPTOTIC PROTEASE-ACTIVATING FACTOR 1"/>
    <property type="match status" value="1"/>
</dbReference>
<dbReference type="PANTHER" id="PTHR22845">
    <property type="entry name" value="APOPTOTIC PROTEASE-ACTIVATING FACTOR 1"/>
    <property type="match status" value="1"/>
</dbReference>
<dbReference type="GO" id="GO:0043531">
    <property type="term" value="F:ADP binding"/>
    <property type="evidence" value="ECO:0007669"/>
    <property type="project" value="InterPro"/>
</dbReference>
<evidence type="ECO:0000256" key="1">
    <source>
        <dbReference type="PROSITE-ProRule" id="PRU00339"/>
    </source>
</evidence>
<reference evidence="3 4" key="1">
    <citation type="submission" date="2015-09" db="EMBL/GenBank/DDBJ databases">
        <authorList>
            <consortium name="Pathogen Informatics"/>
        </authorList>
    </citation>
    <scope>NUCLEOTIDE SEQUENCE [LARGE SCALE GENOMIC DNA]</scope>
    <source>
        <strain evidence="3 4">2789STDY5834957</strain>
    </source>
</reference>
<dbReference type="SUPFAM" id="SSF52540">
    <property type="entry name" value="P-loop containing nucleoside triphosphate hydrolases"/>
    <property type="match status" value="1"/>
</dbReference>
<dbReference type="GO" id="GO:0005829">
    <property type="term" value="C:cytosol"/>
    <property type="evidence" value="ECO:0007669"/>
    <property type="project" value="UniProtKB-ARBA"/>
</dbReference>
<dbReference type="SMART" id="SM00028">
    <property type="entry name" value="TPR"/>
    <property type="match status" value="5"/>
</dbReference>
<dbReference type="Pfam" id="PF00931">
    <property type="entry name" value="NB-ARC"/>
    <property type="match status" value="1"/>
</dbReference>
<dbReference type="Gene3D" id="1.25.40.10">
    <property type="entry name" value="Tetratricopeptide repeat domain"/>
    <property type="match status" value="2"/>
</dbReference>
<dbReference type="EMBL" id="CZBP01000008">
    <property type="protein sequence ID" value="CUP92519.1"/>
    <property type="molecule type" value="Genomic_DNA"/>
</dbReference>
<name>A0A174SDC7_9FIRM</name>
<evidence type="ECO:0000313" key="4">
    <source>
        <dbReference type="Proteomes" id="UP000095762"/>
    </source>
</evidence>
<dbReference type="AlphaFoldDB" id="A0A174SDC7"/>
<dbReference type="Pfam" id="PF13424">
    <property type="entry name" value="TPR_12"/>
    <property type="match status" value="1"/>
</dbReference>
<dbReference type="SUPFAM" id="SSF48452">
    <property type="entry name" value="TPR-like"/>
    <property type="match status" value="1"/>
</dbReference>
<sequence>MIEQVKDLVSIPLSIFESIFATKICNFQNERDTIAYFNEFDKSILTLLEDELKEQYEKEQVHDFLAQNPLLLSQNYVFISDKIKNDFIDEFYNKHQDLKYIGSLKIKSCLAKYVDEINLLLDKILSVEGKVILQKVDTTEKSIINELQNAKQEIVSEFKTSLYQINKEQTGESNPIFYNIGRKNKLFYGRNQKIKEILLKLSEDKLVFLTGASGMGKSQIAQEIVCRLQDRYNLIMWFPANTEIELFNEFNTAAITYNLINEKKEDFKYLTSIMSTFIGKFSRSLIIYDGADDIPVEFLTEKCIFPHSDTIVTTQNSNVDSDEFSVIPIDTFTPEEAESFLMTYSNNRKQTEQDIKIVATLCDLLENYPLALEYARAYVNKTQNSFLEYMKIYKEHKHDILSKPLTKYEKTAYTAWKLSYDKIVRQSKAAKDILNILSFLDTHDIPLRDIFVLSQQYSLDKLNSILLIIKNYSLLTIQDNFANIHEITQEFIRLQMQKDQEYQTYYEKTLHIFSELMPDRITNAAEKDLVNRITKHAIQLISYNCNINDKNTLNFAANIASKLYILGYYTQTISFIQEQILLYDSSTQNFNLFQMITFISQAYHYIGEDSNALRILKKYCLIVSSSEKLTNSEKWQLLSRFKNVEGIIQKEQGEFSQCLESFFESLEFLNKLSMDSDNEIKSNILNNIGIVYKHLGQYNNALEYYNQALSCSANDKHLLLRIYGNIATVFKSLNQFESAFKYFEICLNYSIELGDKRNECICLGNLADCYIDLNQYDNATLNLNKSLQIANELNYIIGIINAYYNLGRIAFLQQNYIKAKEYWELSLNKSYAIDYKSGIDFSYNALNQLPK</sequence>
<keyword evidence="1" id="KW-0802">TPR repeat</keyword>
<dbReference type="Proteomes" id="UP000095762">
    <property type="component" value="Unassembled WGS sequence"/>
</dbReference>
<dbReference type="InterPro" id="IPR027417">
    <property type="entry name" value="P-loop_NTPase"/>
</dbReference>
<evidence type="ECO:0000313" key="3">
    <source>
        <dbReference type="EMBL" id="CUP92519.1"/>
    </source>
</evidence>